<dbReference type="AlphaFoldDB" id="A0A9N8KPK1"/>
<dbReference type="Proteomes" id="UP000745764">
    <property type="component" value="Unassembled WGS sequence"/>
</dbReference>
<evidence type="ECO:0000313" key="1">
    <source>
        <dbReference type="EMBL" id="CAD0113738.1"/>
    </source>
</evidence>
<gene>
    <name evidence="1" type="ORF">AWRI4620_LOCUS7993</name>
</gene>
<proteinExistence type="predicted"/>
<name>A0A9N8KPK1_9PEZI</name>
<dbReference type="OrthoDB" id="3932061at2759"/>
<comment type="caution">
    <text evidence="1">The sequence shown here is derived from an EMBL/GenBank/DDBJ whole genome shotgun (WGS) entry which is preliminary data.</text>
</comment>
<organism evidence="1 2">
    <name type="scientific">Aureobasidium uvarum</name>
    <dbReference type="NCBI Taxonomy" id="2773716"/>
    <lineage>
        <taxon>Eukaryota</taxon>
        <taxon>Fungi</taxon>
        <taxon>Dikarya</taxon>
        <taxon>Ascomycota</taxon>
        <taxon>Pezizomycotina</taxon>
        <taxon>Dothideomycetes</taxon>
        <taxon>Dothideomycetidae</taxon>
        <taxon>Dothideales</taxon>
        <taxon>Saccotheciaceae</taxon>
        <taxon>Aureobasidium</taxon>
    </lineage>
</organism>
<keyword evidence="2" id="KW-1185">Reference proteome</keyword>
<sequence length="288" mass="32359">MDPATSFSSLPPELVTKICADPDLSKEDLIALRLTSKSQGIYLSASKELGKRYFKKINLVYTRYSLQAFVEICKNPAFGPAVRAVGFSYARFLPDWSVEDNKARLAELRSRRGYLDNIRLLVNRRDEEEELKNLGDAEDILAAAFTSLSHWRRPLSLTVSSSESHALGLERIWSPEYIGGDPHWACDVIGTIRLLCHAATRGTCVVQRLRVYGFVWNLVDSSCGSLSKAQLSELSLSIRVAGFPSIAQVAGLDDMVTKLLKNAVHLKTLRLENLDLDDHYYLHRPFQE</sequence>
<evidence type="ECO:0000313" key="2">
    <source>
        <dbReference type="Proteomes" id="UP000745764"/>
    </source>
</evidence>
<accession>A0A9N8KPK1</accession>
<reference evidence="1" key="1">
    <citation type="submission" date="2020-06" db="EMBL/GenBank/DDBJ databases">
        <authorList>
            <person name="Onetto C."/>
        </authorList>
    </citation>
    <scope>NUCLEOTIDE SEQUENCE</scope>
</reference>
<dbReference type="EMBL" id="CAINUL010000016">
    <property type="protein sequence ID" value="CAD0113738.1"/>
    <property type="molecule type" value="Genomic_DNA"/>
</dbReference>
<protein>
    <submittedName>
        <fullName evidence="1">Uncharacterized protein</fullName>
    </submittedName>
</protein>